<dbReference type="InterPro" id="IPR040480">
    <property type="entry name" value="DnaT_DNA_bind"/>
</dbReference>
<comment type="caution">
    <text evidence="3">The sequence shown here is derived from an EMBL/GenBank/DDBJ whole genome shotgun (WGS) entry which is preliminary data.</text>
</comment>
<feature type="compositionally biased region" description="Polar residues" evidence="1">
    <location>
        <begin position="140"/>
        <end position="150"/>
    </location>
</feature>
<accession>A0ABV5ZE18</accession>
<gene>
    <name evidence="3" type="ORF">ACFFLH_13965</name>
</gene>
<evidence type="ECO:0000313" key="4">
    <source>
        <dbReference type="Proteomes" id="UP001589628"/>
    </source>
</evidence>
<keyword evidence="4" id="KW-1185">Reference proteome</keyword>
<reference evidence="3 4" key="1">
    <citation type="submission" date="2024-09" db="EMBL/GenBank/DDBJ databases">
        <authorList>
            <person name="Sun Q."/>
            <person name="Mori K."/>
        </authorList>
    </citation>
    <scope>NUCLEOTIDE SEQUENCE [LARGE SCALE GENOMIC DNA]</scope>
    <source>
        <strain evidence="3 4">ATCC 51285</strain>
    </source>
</reference>
<evidence type="ECO:0000259" key="2">
    <source>
        <dbReference type="Pfam" id="PF17948"/>
    </source>
</evidence>
<proteinExistence type="predicted"/>
<feature type="domain" description="DnaT DNA-binding" evidence="2">
    <location>
        <begin position="191"/>
        <end position="260"/>
    </location>
</feature>
<organism evidence="3 4">
    <name type="scientific">Balneatrix alpica</name>
    <dbReference type="NCBI Taxonomy" id="75684"/>
    <lineage>
        <taxon>Bacteria</taxon>
        <taxon>Pseudomonadati</taxon>
        <taxon>Pseudomonadota</taxon>
        <taxon>Gammaproteobacteria</taxon>
        <taxon>Oceanospirillales</taxon>
        <taxon>Balneatrichaceae</taxon>
        <taxon>Balneatrix</taxon>
    </lineage>
</organism>
<name>A0ABV5ZE18_9GAMM</name>
<dbReference type="Gene3D" id="1.10.8.1180">
    <property type="match status" value="1"/>
</dbReference>
<feature type="compositionally biased region" description="Basic and acidic residues" evidence="1">
    <location>
        <begin position="273"/>
        <end position="285"/>
    </location>
</feature>
<dbReference type="Pfam" id="PF17948">
    <property type="entry name" value="DnaT"/>
    <property type="match status" value="1"/>
</dbReference>
<evidence type="ECO:0000313" key="3">
    <source>
        <dbReference type="EMBL" id="MFB9887522.1"/>
    </source>
</evidence>
<feature type="region of interest" description="Disordered" evidence="1">
    <location>
        <begin position="259"/>
        <end position="285"/>
    </location>
</feature>
<feature type="region of interest" description="Disordered" evidence="1">
    <location>
        <begin position="137"/>
        <end position="166"/>
    </location>
</feature>
<dbReference type="EMBL" id="JBHLZN010000005">
    <property type="protein sequence ID" value="MFB9887522.1"/>
    <property type="molecule type" value="Genomic_DNA"/>
</dbReference>
<dbReference type="RefSeq" id="WP_027312690.1">
    <property type="nucleotide sequence ID" value="NZ_JBHLZN010000005.1"/>
</dbReference>
<evidence type="ECO:0000256" key="1">
    <source>
        <dbReference type="SAM" id="MobiDB-lite"/>
    </source>
</evidence>
<protein>
    <submittedName>
        <fullName evidence="3">DnaT-like ssDNA-binding domain-containing protein</fullName>
    </submittedName>
</protein>
<dbReference type="Proteomes" id="UP001589628">
    <property type="component" value="Unassembled WGS sequence"/>
</dbReference>
<sequence length="302" mass="33871">MNNSLQADALLISLSLAERLGLSEAVLYALYQSCLGRYASEPVISLTPAQWRGLAPFWDEEQLAIATQGLVSAGLIEAKVQHGHIEVVLLEKVNSEGLEANDAVSEPVAQVPATMVQTAPPMSASSAGARPLQALAASLKQPQDSSTTIPTEVPAPNFGGSVGWPRRAQEQPRDELEALFSRREQQHQQMFSLELNWRPSENAVRMLEQHHRIPQTFAEQCLDEFIAYWSDPAKRKSAGAWDQSFMKWVKRDWVQHQAQQNAGRQQSVNQEEVGSHAEGRQRARESREQVRRFLYDVHNLDW</sequence>